<dbReference type="RefSeq" id="WP_331848152.1">
    <property type="nucleotide sequence ID" value="NZ_JAZHPZ010000011.1"/>
</dbReference>
<comment type="caution">
    <text evidence="3">The sequence shown here is derived from an EMBL/GenBank/DDBJ whole genome shotgun (WGS) entry which is preliminary data.</text>
</comment>
<evidence type="ECO:0000256" key="1">
    <source>
        <dbReference type="RuleBase" id="RU003513"/>
    </source>
</evidence>
<proteinExistence type="inferred from homology"/>
<accession>A0ABU7VVZ9</accession>
<dbReference type="Gene3D" id="3.40.50.2000">
    <property type="entry name" value="Glycogen Phosphorylase B"/>
    <property type="match status" value="2"/>
</dbReference>
<dbReference type="PANTHER" id="PTHR43174">
    <property type="entry name" value="UDP-N-ACETYLGLUCOSAMINE 2-EPIMERASE"/>
    <property type="match status" value="1"/>
</dbReference>
<dbReference type="EC" id="5.1.3.14" evidence="3"/>
<dbReference type="InterPro" id="IPR029767">
    <property type="entry name" value="WecB-like"/>
</dbReference>
<keyword evidence="1 3" id="KW-0413">Isomerase</keyword>
<dbReference type="Proteomes" id="UP001306950">
    <property type="component" value="Unassembled WGS sequence"/>
</dbReference>
<feature type="domain" description="UDP-N-acetylglucosamine 2-epimerase" evidence="2">
    <location>
        <begin position="29"/>
        <end position="356"/>
    </location>
</feature>
<dbReference type="CDD" id="cd03786">
    <property type="entry name" value="GTB_UDP-GlcNAc_2-Epimerase"/>
    <property type="match status" value="1"/>
</dbReference>
<reference evidence="3 4" key="1">
    <citation type="submission" date="2024-02" db="EMBL/GenBank/DDBJ databases">
        <title>A nitrogen-fixing paenibacillus bacterium.</title>
        <authorList>
            <person name="Zhang W.L."/>
            <person name="Chen S.F."/>
        </authorList>
    </citation>
    <scope>NUCLEOTIDE SEQUENCE [LARGE SCALE GENOMIC DNA]</scope>
    <source>
        <strain evidence="3 4">M1</strain>
    </source>
</reference>
<gene>
    <name evidence="3" type="primary">wecB</name>
    <name evidence="3" type="ORF">V3851_19090</name>
</gene>
<evidence type="ECO:0000313" key="4">
    <source>
        <dbReference type="Proteomes" id="UP001306950"/>
    </source>
</evidence>
<dbReference type="PANTHER" id="PTHR43174:SF1">
    <property type="entry name" value="UDP-N-ACETYLGLUCOSAMINE 2-EPIMERASE"/>
    <property type="match status" value="1"/>
</dbReference>
<dbReference type="SUPFAM" id="SSF53756">
    <property type="entry name" value="UDP-Glycosyltransferase/glycogen phosphorylase"/>
    <property type="match status" value="1"/>
</dbReference>
<organism evidence="3 4">
    <name type="scientific">Paenibacillus haidiansis</name>
    <dbReference type="NCBI Taxonomy" id="1574488"/>
    <lineage>
        <taxon>Bacteria</taxon>
        <taxon>Bacillati</taxon>
        <taxon>Bacillota</taxon>
        <taxon>Bacilli</taxon>
        <taxon>Bacillales</taxon>
        <taxon>Paenibacillaceae</taxon>
        <taxon>Paenibacillus</taxon>
    </lineage>
</organism>
<evidence type="ECO:0000259" key="2">
    <source>
        <dbReference type="Pfam" id="PF02350"/>
    </source>
</evidence>
<sequence length="363" mass="40829">MKVMTILGTRPEIIRLSLIIPLLDRYADKHILVHTGQNFTASLSGIFFEQLRLRTPDYVLQDRQASLGGQLAAMFSQVESILEQERPDRVLLLGDTNSALCAILAERMGIPVIHMEAGNRCFDLDVPEEKNRKIIDAVSSINMPYTAQSKSHLLAEGIPSRNIVLTGNPIYEVMKHYEPEIASSGILERLNLTSGEYFLVTTHRAENVDRPEHLREIMKGLNKVAEAYGRRLICSIHPRTESRIATDLKMKMHPLVEFHEPFGFFDFVQLERQACCALTDSGTVQEECCIMHVPTVTLRKTTERPETVDCGSNIVSGLDSDSILHSTLLMTGLSRDWECPEGYLADRVSEKVVKFLLGGKRHV</sequence>
<dbReference type="Pfam" id="PF02350">
    <property type="entry name" value="Epimerase_2"/>
    <property type="match status" value="1"/>
</dbReference>
<dbReference type="GO" id="GO:0008761">
    <property type="term" value="F:UDP-N-acetylglucosamine 2-epimerase activity"/>
    <property type="evidence" value="ECO:0007669"/>
    <property type="project" value="UniProtKB-EC"/>
</dbReference>
<evidence type="ECO:0000313" key="3">
    <source>
        <dbReference type="EMBL" id="MEF2967940.1"/>
    </source>
</evidence>
<dbReference type="InterPro" id="IPR003331">
    <property type="entry name" value="UDP_GlcNAc_Epimerase_2_dom"/>
</dbReference>
<dbReference type="EMBL" id="JAZHPZ010000011">
    <property type="protein sequence ID" value="MEF2967940.1"/>
    <property type="molecule type" value="Genomic_DNA"/>
</dbReference>
<keyword evidence="4" id="KW-1185">Reference proteome</keyword>
<comment type="similarity">
    <text evidence="1">Belongs to the UDP-N-acetylglucosamine 2-epimerase family.</text>
</comment>
<name>A0ABU7VVZ9_9BACL</name>
<dbReference type="NCBIfam" id="TIGR00236">
    <property type="entry name" value="wecB"/>
    <property type="match status" value="1"/>
</dbReference>
<protein>
    <submittedName>
        <fullName evidence="3">UDP-N-acetylglucosamine 2-epimerase (Non-hydrolyzing)</fullName>
        <ecNumber evidence="3">5.1.3.14</ecNumber>
    </submittedName>
</protein>